<gene>
    <name evidence="7" type="ORF">J2Z79_003192</name>
</gene>
<evidence type="ECO:0000256" key="3">
    <source>
        <dbReference type="ARBA" id="ARBA00022692"/>
    </source>
</evidence>
<evidence type="ECO:0000256" key="4">
    <source>
        <dbReference type="ARBA" id="ARBA00022989"/>
    </source>
</evidence>
<keyword evidence="2" id="KW-1003">Cell membrane</keyword>
<keyword evidence="4 6" id="KW-1133">Transmembrane helix</keyword>
<accession>A0ABS4JW35</accession>
<evidence type="ECO:0000256" key="2">
    <source>
        <dbReference type="ARBA" id="ARBA00022475"/>
    </source>
</evidence>
<feature type="transmembrane region" description="Helical" evidence="6">
    <location>
        <begin position="143"/>
        <end position="161"/>
    </location>
</feature>
<organism evidence="7 8">
    <name type="scientific">Symbiobacterium terraclitae</name>
    <dbReference type="NCBI Taxonomy" id="557451"/>
    <lineage>
        <taxon>Bacteria</taxon>
        <taxon>Bacillati</taxon>
        <taxon>Bacillota</taxon>
        <taxon>Clostridia</taxon>
        <taxon>Eubacteriales</taxon>
        <taxon>Symbiobacteriaceae</taxon>
        <taxon>Symbiobacterium</taxon>
    </lineage>
</organism>
<dbReference type="PANTHER" id="PTHR23513">
    <property type="entry name" value="INTEGRAL MEMBRANE EFFLUX PROTEIN-RELATED"/>
    <property type="match status" value="1"/>
</dbReference>
<proteinExistence type="predicted"/>
<feature type="transmembrane region" description="Helical" evidence="6">
    <location>
        <begin position="53"/>
        <end position="70"/>
    </location>
</feature>
<keyword evidence="8" id="KW-1185">Reference proteome</keyword>
<reference evidence="7 8" key="1">
    <citation type="submission" date="2021-03" db="EMBL/GenBank/DDBJ databases">
        <title>Genomic Encyclopedia of Type Strains, Phase IV (KMG-IV): sequencing the most valuable type-strain genomes for metagenomic binning, comparative biology and taxonomic classification.</title>
        <authorList>
            <person name="Goeker M."/>
        </authorList>
    </citation>
    <scope>NUCLEOTIDE SEQUENCE [LARGE SCALE GENOMIC DNA]</scope>
    <source>
        <strain evidence="7 8">DSM 27138</strain>
    </source>
</reference>
<comment type="caution">
    <text evidence="7">The sequence shown here is derived from an EMBL/GenBank/DDBJ whole genome shotgun (WGS) entry which is preliminary data.</text>
</comment>
<dbReference type="EMBL" id="JAGGLG010000034">
    <property type="protein sequence ID" value="MBP2019750.1"/>
    <property type="molecule type" value="Genomic_DNA"/>
</dbReference>
<dbReference type="SUPFAM" id="SSF103473">
    <property type="entry name" value="MFS general substrate transporter"/>
    <property type="match status" value="1"/>
</dbReference>
<feature type="transmembrane region" description="Helical" evidence="6">
    <location>
        <begin position="23"/>
        <end position="46"/>
    </location>
</feature>
<dbReference type="Proteomes" id="UP001519289">
    <property type="component" value="Unassembled WGS sequence"/>
</dbReference>
<keyword evidence="3 6" id="KW-0812">Transmembrane</keyword>
<sequence>MPLLVKVNLAADWAARGMTYETALATLNTMMAAGGLAGGVLVSIWGGARRRRVVVLLLTMALGGVAQVGLGFMPGLYLAGAAAFLISFCGPMSNAHSQAIWQGQVPREAQGRVFAVRRVMAQGLHPLGQVLAGWLAARLDPGVGLALLGGVITLVSGAQLLNQQVMRVEDRAYVEGLASRAEA</sequence>
<keyword evidence="5 6" id="KW-0472">Membrane</keyword>
<evidence type="ECO:0000313" key="7">
    <source>
        <dbReference type="EMBL" id="MBP2019750.1"/>
    </source>
</evidence>
<name>A0ABS4JW35_9FIRM</name>
<dbReference type="InterPro" id="IPR036259">
    <property type="entry name" value="MFS_trans_sf"/>
</dbReference>
<evidence type="ECO:0000256" key="1">
    <source>
        <dbReference type="ARBA" id="ARBA00004651"/>
    </source>
</evidence>
<evidence type="ECO:0000313" key="8">
    <source>
        <dbReference type="Proteomes" id="UP001519289"/>
    </source>
</evidence>
<dbReference type="PANTHER" id="PTHR23513:SF11">
    <property type="entry name" value="STAPHYLOFERRIN A TRANSPORTER"/>
    <property type="match status" value="1"/>
</dbReference>
<comment type="subcellular location">
    <subcellularLocation>
        <location evidence="1">Cell membrane</location>
        <topology evidence="1">Multi-pass membrane protein</topology>
    </subcellularLocation>
</comment>
<protein>
    <submittedName>
        <fullName evidence="7">MFS family permease</fullName>
    </submittedName>
</protein>
<evidence type="ECO:0000256" key="6">
    <source>
        <dbReference type="SAM" id="Phobius"/>
    </source>
</evidence>
<evidence type="ECO:0000256" key="5">
    <source>
        <dbReference type="ARBA" id="ARBA00023136"/>
    </source>
</evidence>
<dbReference type="Gene3D" id="1.20.1250.20">
    <property type="entry name" value="MFS general substrate transporter like domains"/>
    <property type="match status" value="1"/>
</dbReference>